<proteinExistence type="predicted"/>
<keyword evidence="5" id="KW-1185">Reference proteome</keyword>
<protein>
    <submittedName>
        <fullName evidence="3">Hypothetical_protein</fullName>
    </submittedName>
</protein>
<evidence type="ECO:0000313" key="5">
    <source>
        <dbReference type="Proteomes" id="UP001642409"/>
    </source>
</evidence>
<dbReference type="Proteomes" id="UP001642409">
    <property type="component" value="Unassembled WGS sequence"/>
</dbReference>
<dbReference type="EMBL" id="CATOUU010000494">
    <property type="protein sequence ID" value="CAI9931553.1"/>
    <property type="molecule type" value="Genomic_DNA"/>
</dbReference>
<reference evidence="1" key="1">
    <citation type="submission" date="2023-06" db="EMBL/GenBank/DDBJ databases">
        <authorList>
            <person name="Kurt Z."/>
        </authorList>
    </citation>
    <scope>NUCLEOTIDE SEQUENCE</scope>
</reference>
<reference evidence="3 5" key="2">
    <citation type="submission" date="2024-07" db="EMBL/GenBank/DDBJ databases">
        <authorList>
            <person name="Akdeniz Z."/>
        </authorList>
    </citation>
    <scope>NUCLEOTIDE SEQUENCE [LARGE SCALE GENOMIC DNA]</scope>
</reference>
<evidence type="ECO:0000313" key="4">
    <source>
        <dbReference type="EMBL" id="CAL6113476.1"/>
    </source>
</evidence>
<evidence type="ECO:0000313" key="3">
    <source>
        <dbReference type="EMBL" id="CAL6063830.1"/>
    </source>
</evidence>
<accession>A0AA86P4M0</accession>
<gene>
    <name evidence="1" type="ORF">HINF_LOCUS19198</name>
    <name evidence="2" type="ORF">HINF_LOCUS38382</name>
    <name evidence="3" type="ORF">HINF_LOCUS51059</name>
    <name evidence="4" type="ORF">HINF_LOCUS77527</name>
</gene>
<sequence>MDGTSGLELLRAVQDKLKKCSGDKLINVCQQLNTYYLMEQIFTLEPNEFLNTEIQNCLNTQTQLFVQLMKEKFGEGEVGRKMSRMMIEAEPSIIYSQIFRQKIAKMIE</sequence>
<evidence type="ECO:0000313" key="2">
    <source>
        <dbReference type="EMBL" id="CAI9950737.1"/>
    </source>
</evidence>
<dbReference type="AlphaFoldDB" id="A0AA86P4M0"/>
<name>A0AA86P4M0_9EUKA</name>
<evidence type="ECO:0000313" key="1">
    <source>
        <dbReference type="EMBL" id="CAI9931553.1"/>
    </source>
</evidence>
<dbReference type="EMBL" id="CAXDID020000766">
    <property type="protein sequence ID" value="CAL6113476.1"/>
    <property type="molecule type" value="Genomic_DNA"/>
</dbReference>
<dbReference type="EMBL" id="CAXDID020000248">
    <property type="protein sequence ID" value="CAL6063830.1"/>
    <property type="molecule type" value="Genomic_DNA"/>
</dbReference>
<organism evidence="1">
    <name type="scientific">Hexamita inflata</name>
    <dbReference type="NCBI Taxonomy" id="28002"/>
    <lineage>
        <taxon>Eukaryota</taxon>
        <taxon>Metamonada</taxon>
        <taxon>Diplomonadida</taxon>
        <taxon>Hexamitidae</taxon>
        <taxon>Hexamitinae</taxon>
        <taxon>Hexamita</taxon>
    </lineage>
</organism>
<dbReference type="EMBL" id="CATOUU010000818">
    <property type="protein sequence ID" value="CAI9950737.1"/>
    <property type="molecule type" value="Genomic_DNA"/>
</dbReference>
<comment type="caution">
    <text evidence="1">The sequence shown here is derived from an EMBL/GenBank/DDBJ whole genome shotgun (WGS) entry which is preliminary data.</text>
</comment>